<feature type="transmembrane region" description="Helical" evidence="1">
    <location>
        <begin position="64"/>
        <end position="87"/>
    </location>
</feature>
<accession>A0A892I607</accession>
<evidence type="ECO:0000313" key="3">
    <source>
        <dbReference type="Proteomes" id="UP000625568"/>
    </source>
</evidence>
<dbReference type="EMBL" id="CP069482">
    <property type="protein sequence ID" value="QRO78535.1"/>
    <property type="molecule type" value="Genomic_DNA"/>
</dbReference>
<name>A0A892I607_9BURK</name>
<keyword evidence="1" id="KW-1133">Transmembrane helix</keyword>
<evidence type="ECO:0000256" key="1">
    <source>
        <dbReference type="SAM" id="Phobius"/>
    </source>
</evidence>
<protein>
    <submittedName>
        <fullName evidence="2">DUF2628 domain-containing protein</fullName>
    </submittedName>
</protein>
<organism evidence="2 3">
    <name type="scientific">Burkholderia dolosa</name>
    <dbReference type="NCBI Taxonomy" id="152500"/>
    <lineage>
        <taxon>Bacteria</taxon>
        <taxon>Pseudomonadati</taxon>
        <taxon>Pseudomonadota</taxon>
        <taxon>Betaproteobacteria</taxon>
        <taxon>Burkholderiales</taxon>
        <taxon>Burkholderiaceae</taxon>
        <taxon>Burkholderia</taxon>
        <taxon>Burkholderia cepacia complex</taxon>
    </lineage>
</organism>
<sequence>MSEITTTASSASSEEIAAYVGKKAAWYENKWAIAASRKNRLSWNWAACFLGPIWIAYRCMYWQAAAVLGATMAILFVELLFFPTYVASTSLDPVTIAIAVTLGWCANGIYRTHVERRIEKRRPSASSRESLLALLSAQGGTNWLAAIGFAIATPALGYVVLMLSNAAVGIE</sequence>
<feature type="transmembrane region" description="Helical" evidence="1">
    <location>
        <begin position="131"/>
        <end position="152"/>
    </location>
</feature>
<feature type="transmembrane region" description="Helical" evidence="1">
    <location>
        <begin position="93"/>
        <end position="110"/>
    </location>
</feature>
<keyword evidence="1" id="KW-0472">Membrane</keyword>
<dbReference type="AlphaFoldDB" id="A0A892I607"/>
<evidence type="ECO:0000313" key="2">
    <source>
        <dbReference type="EMBL" id="QRO78535.1"/>
    </source>
</evidence>
<gene>
    <name evidence="2" type="ORF">I6K02_06455</name>
</gene>
<dbReference type="RefSeq" id="WP_035973226.1">
    <property type="nucleotide sequence ID" value="NZ_CABVPR010000068.1"/>
</dbReference>
<reference evidence="2 3" key="1">
    <citation type="submission" date="2021-02" db="EMBL/GenBank/DDBJ databases">
        <title>FDA dAtabase for Regulatory Grade micrObial Sequences (FDA-ARGOS): Supporting development and validation of Infectious Disease Dx tests.</title>
        <authorList>
            <person name="Minogue T."/>
            <person name="Wolcott M."/>
            <person name="Wasieloski L."/>
            <person name="Aguilar W."/>
            <person name="Moore D."/>
            <person name="Jaissle J."/>
            <person name="Tallon L."/>
            <person name="Sadzewicz L."/>
            <person name="Zhao X."/>
            <person name="Boylan J."/>
            <person name="Ott S."/>
            <person name="Bowen H."/>
            <person name="Vavikolanu K."/>
            <person name="Mehta A."/>
            <person name="Aluvathingal J."/>
            <person name="Nadendla S."/>
            <person name="Yan Y."/>
            <person name="Sichtig H."/>
        </authorList>
    </citation>
    <scope>NUCLEOTIDE SEQUENCE [LARGE SCALE GENOMIC DNA]</scope>
    <source>
        <strain evidence="2 3">FDAARGOS_1272</strain>
    </source>
</reference>
<dbReference type="Pfam" id="PF10947">
    <property type="entry name" value="DUF2628"/>
    <property type="match status" value="1"/>
</dbReference>
<proteinExistence type="predicted"/>
<dbReference type="GeneID" id="93126254"/>
<keyword evidence="1" id="KW-0812">Transmembrane</keyword>
<keyword evidence="3" id="KW-1185">Reference proteome</keyword>
<dbReference type="Proteomes" id="UP000625568">
    <property type="component" value="Chromosome 1"/>
</dbReference>
<dbReference type="InterPro" id="IPR024399">
    <property type="entry name" value="DUF2628"/>
</dbReference>